<dbReference type="Pfam" id="PF20530">
    <property type="entry name" value="DUF6745"/>
    <property type="match status" value="1"/>
</dbReference>
<dbReference type="RefSeq" id="WP_244180238.1">
    <property type="nucleotide sequence ID" value="NZ_FNUJ01000003.1"/>
</dbReference>
<evidence type="ECO:0000313" key="2">
    <source>
        <dbReference type="EMBL" id="SEF27164.1"/>
    </source>
</evidence>
<keyword evidence="3" id="KW-1185">Reference proteome</keyword>
<dbReference type="Proteomes" id="UP000198878">
    <property type="component" value="Unassembled WGS sequence"/>
</dbReference>
<dbReference type="InterPro" id="IPR046633">
    <property type="entry name" value="DUF6745"/>
</dbReference>
<dbReference type="AlphaFoldDB" id="A0A1H5QMT8"/>
<feature type="domain" description="DUF6745" evidence="1">
    <location>
        <begin position="161"/>
        <end position="375"/>
    </location>
</feature>
<dbReference type="EMBL" id="FNUJ01000003">
    <property type="protein sequence ID" value="SEF27164.1"/>
    <property type="molecule type" value="Genomic_DNA"/>
</dbReference>
<evidence type="ECO:0000259" key="1">
    <source>
        <dbReference type="Pfam" id="PF20530"/>
    </source>
</evidence>
<reference evidence="3" key="1">
    <citation type="submission" date="2016-10" db="EMBL/GenBank/DDBJ databases">
        <authorList>
            <person name="Varghese N."/>
            <person name="Submissions S."/>
        </authorList>
    </citation>
    <scope>NUCLEOTIDE SEQUENCE [LARGE SCALE GENOMIC DNA]</scope>
    <source>
        <strain evidence="3">DSM 44654</strain>
    </source>
</reference>
<proteinExistence type="predicted"/>
<sequence length="380" mass="42133">MSASRRQGRRFPGPALWSRALEIRDDWLSCALSTEPADRPAAETAISRLYELAGAAPPTFSWVGSPAAAAELVSPGQALSLDGEQPVEARLATCVRSLRQRLDQRTGSRRDWYRPPPDPVRVPLRALLNNGLGPALQRSIRDSVAGALRGALPVRSGLHWYGQQEAHWIALYDLHRRVDGVEFGPEDVHELDLWATLARSCGWWWPREGRCVVAERPLVVRTERVDDDYGGVRPHHANGPAVAFPDGWTVHAWHGTRVPSWVIDGPTAELITAERNVEVRRCAIERIGWPAFVEEAGLDLLGRAADPGNPGCELRLYRGSAQPWRAPARLLLVVNGSVERDGTRRRYGLRVPAEIDHPLDAAGWTYGLTGAQYARLVRRT</sequence>
<name>A0A1H5QMT8_9PSEU</name>
<organism evidence="2 3">
    <name type="scientific">Amycolatopsis pretoriensis</name>
    <dbReference type="NCBI Taxonomy" id="218821"/>
    <lineage>
        <taxon>Bacteria</taxon>
        <taxon>Bacillati</taxon>
        <taxon>Actinomycetota</taxon>
        <taxon>Actinomycetes</taxon>
        <taxon>Pseudonocardiales</taxon>
        <taxon>Pseudonocardiaceae</taxon>
        <taxon>Amycolatopsis</taxon>
    </lineage>
</organism>
<accession>A0A1H5QMT8</accession>
<evidence type="ECO:0000313" key="3">
    <source>
        <dbReference type="Proteomes" id="UP000198878"/>
    </source>
</evidence>
<gene>
    <name evidence="2" type="ORF">SAMN05421837_103663</name>
</gene>
<protein>
    <recommendedName>
        <fullName evidence="1">DUF6745 domain-containing protein</fullName>
    </recommendedName>
</protein>
<dbReference type="STRING" id="218821.SAMN05421837_103663"/>